<dbReference type="Gene3D" id="2.40.160.20">
    <property type="match status" value="1"/>
</dbReference>
<evidence type="ECO:0000313" key="3">
    <source>
        <dbReference type="Proteomes" id="UP000235116"/>
    </source>
</evidence>
<evidence type="ECO:0000313" key="2">
    <source>
        <dbReference type="EMBL" id="AUM13411.1"/>
    </source>
</evidence>
<gene>
    <name evidence="2" type="ORF">Kalk_13705</name>
</gene>
<dbReference type="PANTHER" id="PTHR36920:SF1">
    <property type="entry name" value="OUTER MEMBRANE PROTEIN W"/>
    <property type="match status" value="1"/>
</dbReference>
<feature type="signal peptide" evidence="1">
    <location>
        <begin position="1"/>
        <end position="20"/>
    </location>
</feature>
<feature type="chain" id="PRO_5014785080" description="OmpW family protein" evidence="1">
    <location>
        <begin position="21"/>
        <end position="292"/>
    </location>
</feature>
<dbReference type="KEGG" id="kak:Kalk_13705"/>
<dbReference type="GO" id="GO:0055085">
    <property type="term" value="P:transmembrane transport"/>
    <property type="evidence" value="ECO:0007669"/>
    <property type="project" value="TreeGrafter"/>
</dbReference>
<accession>A0A2K9LMP4</accession>
<dbReference type="InterPro" id="IPR005618">
    <property type="entry name" value="OMPW"/>
</dbReference>
<dbReference type="GO" id="GO:0019867">
    <property type="term" value="C:outer membrane"/>
    <property type="evidence" value="ECO:0007669"/>
    <property type="project" value="InterPro"/>
</dbReference>
<reference evidence="3" key="1">
    <citation type="submission" date="2017-08" db="EMBL/GenBank/DDBJ databases">
        <title>Direct submision.</title>
        <authorList>
            <person name="Kim S.-J."/>
            <person name="Rhee S.-K."/>
        </authorList>
    </citation>
    <scope>NUCLEOTIDE SEQUENCE [LARGE SCALE GENOMIC DNA]</scope>
    <source>
        <strain evidence="3">GI5</strain>
    </source>
</reference>
<protein>
    <recommendedName>
        <fullName evidence="4">OmpW family protein</fullName>
    </recommendedName>
</protein>
<sequence length="292" mass="31630">MNKVFSFALLATIITTPVWAQVEQPDPHQEANYWDRFKTKTLGMEKGAKPFYFRAGYTSLQPDSSSSEVVLSGVDGAASLAIDNGPIAGSGAGVEPVSFPSAVVGYRLPWMDGHLSVETILALPFTVEFTAEGTLATESIAPYALGNIPTGVPPLGSEFGETKVLPPVVTLVYRFMLDKPLRPYVGGGMAYMITYDSKVTNPILTQYGEPELEVDDVFGYVVQGGVEYKFYKDWWVNVDVKFIGGLEADAKVTGIWVDTPSLPTYSPAEVGDASVSVTVDPWVYHIGVGFDF</sequence>
<organism evidence="2 3">
    <name type="scientific">Ketobacter alkanivorans</name>
    <dbReference type="NCBI Taxonomy" id="1917421"/>
    <lineage>
        <taxon>Bacteria</taxon>
        <taxon>Pseudomonadati</taxon>
        <taxon>Pseudomonadota</taxon>
        <taxon>Gammaproteobacteria</taxon>
        <taxon>Pseudomonadales</taxon>
        <taxon>Ketobacteraceae</taxon>
        <taxon>Ketobacter</taxon>
    </lineage>
</organism>
<keyword evidence="1" id="KW-0732">Signal</keyword>
<keyword evidence="3" id="KW-1185">Reference proteome</keyword>
<proteinExistence type="predicted"/>
<dbReference type="InterPro" id="IPR011250">
    <property type="entry name" value="OMP/PagP_B-barrel"/>
</dbReference>
<dbReference type="EMBL" id="CP022684">
    <property type="protein sequence ID" value="AUM13411.1"/>
    <property type="molecule type" value="Genomic_DNA"/>
</dbReference>
<evidence type="ECO:0000256" key="1">
    <source>
        <dbReference type="SAM" id="SignalP"/>
    </source>
</evidence>
<dbReference type="RefSeq" id="WP_101894789.1">
    <property type="nucleotide sequence ID" value="NZ_CP022684.1"/>
</dbReference>
<evidence type="ECO:0008006" key="4">
    <source>
        <dbReference type="Google" id="ProtNLM"/>
    </source>
</evidence>
<dbReference type="OrthoDB" id="6075287at2"/>
<dbReference type="AlphaFoldDB" id="A0A2K9LMP4"/>
<dbReference type="Proteomes" id="UP000235116">
    <property type="component" value="Chromosome"/>
</dbReference>
<name>A0A2K9LMP4_9GAMM</name>
<dbReference type="SUPFAM" id="SSF56925">
    <property type="entry name" value="OMPA-like"/>
    <property type="match status" value="1"/>
</dbReference>
<dbReference type="Pfam" id="PF03922">
    <property type="entry name" value="OmpW"/>
    <property type="match status" value="1"/>
</dbReference>
<dbReference type="PANTHER" id="PTHR36920">
    <property type="match status" value="1"/>
</dbReference>